<evidence type="ECO:0000256" key="2">
    <source>
        <dbReference type="ARBA" id="ARBA00012994"/>
    </source>
</evidence>
<dbReference type="Gene3D" id="1.20.200.10">
    <property type="entry name" value="Fumarase/aspartase (Central domain)"/>
    <property type="match status" value="1"/>
</dbReference>
<evidence type="ECO:0000256" key="3">
    <source>
        <dbReference type="ARBA" id="ARBA00022808"/>
    </source>
</evidence>
<feature type="transmembrane region" description="Helical" evidence="10">
    <location>
        <begin position="7"/>
        <end position="23"/>
    </location>
</feature>
<gene>
    <name evidence="11" type="ORF">LV83_02920</name>
</gene>
<dbReference type="InterPro" id="IPR022313">
    <property type="entry name" value="Phe/His_NH3-lyase_AS"/>
</dbReference>
<keyword evidence="12" id="KW-1185">Reference proteome</keyword>
<dbReference type="GO" id="GO:0005737">
    <property type="term" value="C:cytoplasm"/>
    <property type="evidence" value="ECO:0007669"/>
    <property type="project" value="UniProtKB-SubCell"/>
</dbReference>
<dbReference type="InterPro" id="IPR005921">
    <property type="entry name" value="HutH"/>
</dbReference>
<comment type="pathway">
    <text evidence="1 8">Amino-acid degradation; L-histidine degradation into L-glutamate; N-formimidoyl-L-glutamate from L-histidine: step 1/3.</text>
</comment>
<comment type="caution">
    <text evidence="11">The sequence shown here is derived from an EMBL/GenBank/DDBJ whole genome shotgun (WGS) entry which is preliminary data.</text>
</comment>
<reference evidence="11 12" key="1">
    <citation type="submission" date="2018-06" db="EMBL/GenBank/DDBJ databases">
        <title>Genomic Encyclopedia of Archaeal and Bacterial Type Strains, Phase II (KMG-II): from individual species to whole genera.</title>
        <authorList>
            <person name="Goeker M."/>
        </authorList>
    </citation>
    <scope>NUCLEOTIDE SEQUENCE [LARGE SCALE GENOMIC DNA]</scope>
    <source>
        <strain evidence="11 12">DSM 23446</strain>
    </source>
</reference>
<evidence type="ECO:0000256" key="1">
    <source>
        <dbReference type="ARBA" id="ARBA00005113"/>
    </source>
</evidence>
<evidence type="ECO:0000256" key="4">
    <source>
        <dbReference type="ARBA" id="ARBA00023239"/>
    </source>
</evidence>
<keyword evidence="4 7" id="KW-0456">Lyase</keyword>
<keyword evidence="10" id="KW-0472">Membrane</keyword>
<name>A0A327P8I0_9BACT</name>
<accession>A0A327P8I0</accession>
<dbReference type="PROSITE" id="PS00488">
    <property type="entry name" value="PAL_HISTIDASE"/>
    <property type="match status" value="1"/>
</dbReference>
<dbReference type="GO" id="GO:0019557">
    <property type="term" value="P:L-histidine catabolic process to glutamate and formate"/>
    <property type="evidence" value="ECO:0007669"/>
    <property type="project" value="UniProtKB-UniPathway"/>
</dbReference>
<dbReference type="EC" id="4.3.1.3" evidence="2 6"/>
<dbReference type="Pfam" id="PF00221">
    <property type="entry name" value="Lyase_aromatic"/>
    <property type="match status" value="1"/>
</dbReference>
<evidence type="ECO:0000256" key="7">
    <source>
        <dbReference type="RuleBase" id="RU003954"/>
    </source>
</evidence>
<dbReference type="Proteomes" id="UP000249610">
    <property type="component" value="Unassembled WGS sequence"/>
</dbReference>
<evidence type="ECO:0000256" key="6">
    <source>
        <dbReference type="NCBIfam" id="TIGR01225"/>
    </source>
</evidence>
<dbReference type="PANTHER" id="PTHR10362">
    <property type="entry name" value="HISTIDINE AMMONIA-LYASE"/>
    <property type="match status" value="1"/>
</dbReference>
<dbReference type="NCBIfam" id="TIGR01225">
    <property type="entry name" value="hutH"/>
    <property type="match status" value="1"/>
</dbReference>
<evidence type="ECO:0000256" key="9">
    <source>
        <dbReference type="RuleBase" id="RU004480"/>
    </source>
</evidence>
<dbReference type="CDD" id="cd00332">
    <property type="entry name" value="PAL-HAL"/>
    <property type="match status" value="1"/>
</dbReference>
<evidence type="ECO:0000256" key="8">
    <source>
        <dbReference type="RuleBase" id="RU004479"/>
    </source>
</evidence>
<dbReference type="GO" id="GO:0019556">
    <property type="term" value="P:L-histidine catabolic process to glutamate and formamide"/>
    <property type="evidence" value="ECO:0007669"/>
    <property type="project" value="UniProtKB-UniPathway"/>
</dbReference>
<comment type="catalytic activity">
    <reaction evidence="5 8">
        <text>L-histidine = trans-urocanate + NH4(+)</text>
        <dbReference type="Rhea" id="RHEA:21232"/>
        <dbReference type="ChEBI" id="CHEBI:17771"/>
        <dbReference type="ChEBI" id="CHEBI:28938"/>
        <dbReference type="ChEBI" id="CHEBI:57595"/>
        <dbReference type="EC" id="4.3.1.3"/>
    </reaction>
</comment>
<evidence type="ECO:0000256" key="10">
    <source>
        <dbReference type="SAM" id="Phobius"/>
    </source>
</evidence>
<comment type="subcellular location">
    <subcellularLocation>
        <location evidence="9">Cytoplasm</location>
    </subcellularLocation>
</comment>
<dbReference type="EMBL" id="QLLK01000008">
    <property type="protein sequence ID" value="RAI88003.1"/>
    <property type="molecule type" value="Genomic_DNA"/>
</dbReference>
<dbReference type="SUPFAM" id="SSF48557">
    <property type="entry name" value="L-aspartase-like"/>
    <property type="match status" value="1"/>
</dbReference>
<evidence type="ECO:0000256" key="5">
    <source>
        <dbReference type="ARBA" id="ARBA00049269"/>
    </source>
</evidence>
<dbReference type="InterPro" id="IPR024083">
    <property type="entry name" value="Fumarase/histidase_N"/>
</dbReference>
<sequence length="554" mass="60483">MPQRYQIMTILISKIIINAWYLYTDPRIFTQIVMETFNYGLDQLTVATAMKLARKEIKGILNPETRSKVEASALAVSNIARGEKAVYGINTGFGPLCTSKISAADTQTLQENLLKSHAVGLGEPVPIEISKLMLVLKLQALAQGFSGIQLETLDRMLWMLENEVIPVVPIQGSVGASGDLAPLSHLFLPLLGLGKVHYEGSIFKTSELFEKLGVKALSLGPKEGLALINGTQFMAAYGVKIVDRLHNLLVHADITGAMMIEGLMGSIKPFSPELHQLRPFAGNQHVAQTILNLLHESEIVNSHLDCARVQDPYSLRCMPQVHGASRNAWLHLKDAIETEINSVTDNPVVFSEDHTISGGSFHGQPIALPLDYACLAASELGNISDRRIYLSLEGDTPGVPKLLLKETGLNSGLMIPQYTTAALASENKGLCFPASADSIPTSLGQEDHVSMGSIGARKALRVIENVEKILGIELFNAAQAMDFHAPLKSGKVMTAIHEHVRTKITPVINDRVMTEDMETAIEMIQSGELIELANRIATQEGLPFETEWSEIFRL</sequence>
<evidence type="ECO:0000313" key="12">
    <source>
        <dbReference type="Proteomes" id="UP000249610"/>
    </source>
</evidence>
<keyword evidence="10" id="KW-0812">Transmembrane</keyword>
<evidence type="ECO:0000313" key="11">
    <source>
        <dbReference type="EMBL" id="RAI88003.1"/>
    </source>
</evidence>
<dbReference type="UniPathway" id="UPA00379">
    <property type="reaction ID" value="UER00549"/>
</dbReference>
<dbReference type="AlphaFoldDB" id="A0A327P8I0"/>
<proteinExistence type="inferred from homology"/>
<dbReference type="GO" id="GO:0004397">
    <property type="term" value="F:histidine ammonia-lyase activity"/>
    <property type="evidence" value="ECO:0007669"/>
    <property type="project" value="UniProtKB-UniRule"/>
</dbReference>
<dbReference type="Gene3D" id="1.10.275.10">
    <property type="entry name" value="Fumarase/aspartase (N-terminal domain)"/>
    <property type="match status" value="1"/>
</dbReference>
<dbReference type="FunFam" id="1.20.200.10:FF:000003">
    <property type="entry name" value="Histidine ammonia-lyase"/>
    <property type="match status" value="1"/>
</dbReference>
<dbReference type="NCBIfam" id="NF006871">
    <property type="entry name" value="PRK09367.1"/>
    <property type="match status" value="1"/>
</dbReference>
<protein>
    <recommendedName>
        <fullName evidence="2 6">Histidine ammonia-lyase</fullName>
        <ecNumber evidence="2 6">4.3.1.3</ecNumber>
    </recommendedName>
</protein>
<keyword evidence="10" id="KW-1133">Transmembrane helix</keyword>
<comment type="similarity">
    <text evidence="7">Belongs to the PAL/histidase family.</text>
</comment>
<dbReference type="InterPro" id="IPR001106">
    <property type="entry name" value="Aromatic_Lyase"/>
</dbReference>
<dbReference type="InterPro" id="IPR008948">
    <property type="entry name" value="L-Aspartase-like"/>
</dbReference>
<dbReference type="FunFam" id="1.10.275.10:FF:000005">
    <property type="entry name" value="Histidine ammonia-lyase"/>
    <property type="match status" value="1"/>
</dbReference>
<keyword evidence="3 8" id="KW-0369">Histidine metabolism</keyword>
<organism evidence="11 12">
    <name type="scientific">Algoriphagus yeomjeoni</name>
    <dbReference type="NCBI Taxonomy" id="291403"/>
    <lineage>
        <taxon>Bacteria</taxon>
        <taxon>Pseudomonadati</taxon>
        <taxon>Bacteroidota</taxon>
        <taxon>Cytophagia</taxon>
        <taxon>Cytophagales</taxon>
        <taxon>Cyclobacteriaceae</taxon>
        <taxon>Algoriphagus</taxon>
    </lineage>
</organism>